<sequence length="272" mass="29711">MTYKTILVSLNIDGPSTPTVEFATDLAKRFNAHLIGLSAADVSPLIASPDGMGVNGDVMQLEREDIEFRLKELQRHFETIAGASPGYEWRDAVANPTRLVIEMARAADLIITDTDGGFDLDSSCSINLGNVLLASGRPVLISPRGARHMFSNSALVAWKDTREARRAISDAIPLLCQMDNVVVATVDRQGDSLVEESVTDVVEMLKRHNIRARSEIIRDKRESESLLEFASSIDADLVVSGAYGHSRVRELVFGGVTNSLLGKHEFSRLMAS</sequence>
<evidence type="ECO:0000313" key="3">
    <source>
        <dbReference type="EMBL" id="MBA8882081.1"/>
    </source>
</evidence>
<keyword evidence="4" id="KW-1185">Reference proteome</keyword>
<protein>
    <submittedName>
        <fullName evidence="3">Nucleotide-binding universal stress UspA family protein</fullName>
    </submittedName>
</protein>
<evidence type="ECO:0000313" key="4">
    <source>
        <dbReference type="Proteomes" id="UP000549052"/>
    </source>
</evidence>
<feature type="domain" description="UspA" evidence="2">
    <location>
        <begin position="200"/>
        <end position="262"/>
    </location>
</feature>
<gene>
    <name evidence="3" type="ORF">FHW16_005829</name>
</gene>
<dbReference type="RefSeq" id="WP_182552781.1">
    <property type="nucleotide sequence ID" value="NZ_JACGXN010000023.1"/>
</dbReference>
<dbReference type="CDD" id="cd00293">
    <property type="entry name" value="USP-like"/>
    <property type="match status" value="1"/>
</dbReference>
<dbReference type="EMBL" id="JACGXN010000023">
    <property type="protein sequence ID" value="MBA8882081.1"/>
    <property type="molecule type" value="Genomic_DNA"/>
</dbReference>
<organism evidence="3 4">
    <name type="scientific">Phyllobacterium myrsinacearum</name>
    <dbReference type="NCBI Taxonomy" id="28101"/>
    <lineage>
        <taxon>Bacteria</taxon>
        <taxon>Pseudomonadati</taxon>
        <taxon>Pseudomonadota</taxon>
        <taxon>Alphaproteobacteria</taxon>
        <taxon>Hyphomicrobiales</taxon>
        <taxon>Phyllobacteriaceae</taxon>
        <taxon>Phyllobacterium</taxon>
    </lineage>
</organism>
<dbReference type="Gene3D" id="3.40.50.12370">
    <property type="match status" value="1"/>
</dbReference>
<comment type="similarity">
    <text evidence="1">Belongs to the universal stress protein A family.</text>
</comment>
<dbReference type="Pfam" id="PF00582">
    <property type="entry name" value="Usp"/>
    <property type="match status" value="1"/>
</dbReference>
<dbReference type="AlphaFoldDB" id="A0A839EPS0"/>
<dbReference type="Proteomes" id="UP000549052">
    <property type="component" value="Unassembled WGS sequence"/>
</dbReference>
<evidence type="ECO:0000256" key="1">
    <source>
        <dbReference type="ARBA" id="ARBA00008791"/>
    </source>
</evidence>
<accession>A0A839EPS0</accession>
<evidence type="ECO:0000259" key="2">
    <source>
        <dbReference type="Pfam" id="PF00582"/>
    </source>
</evidence>
<name>A0A839EPS0_9HYPH</name>
<proteinExistence type="inferred from homology"/>
<dbReference type="PANTHER" id="PTHR46268">
    <property type="entry name" value="STRESS RESPONSE PROTEIN NHAX"/>
    <property type="match status" value="1"/>
</dbReference>
<dbReference type="PANTHER" id="PTHR46268:SF15">
    <property type="entry name" value="UNIVERSAL STRESS PROTEIN HP_0031"/>
    <property type="match status" value="1"/>
</dbReference>
<dbReference type="InterPro" id="IPR006016">
    <property type="entry name" value="UspA"/>
</dbReference>
<dbReference type="SUPFAM" id="SSF52402">
    <property type="entry name" value="Adenine nucleotide alpha hydrolases-like"/>
    <property type="match status" value="2"/>
</dbReference>
<reference evidence="3 4" key="1">
    <citation type="submission" date="2020-07" db="EMBL/GenBank/DDBJ databases">
        <title>Genomic Encyclopedia of Type Strains, Phase IV (KMG-V): Genome sequencing to study the core and pangenomes of soil and plant-associated prokaryotes.</title>
        <authorList>
            <person name="Whitman W."/>
        </authorList>
    </citation>
    <scope>NUCLEOTIDE SEQUENCE [LARGE SCALE GENOMIC DNA]</scope>
    <source>
        <strain evidence="3 4">AN3</strain>
    </source>
</reference>
<comment type="caution">
    <text evidence="3">The sequence shown here is derived from an EMBL/GenBank/DDBJ whole genome shotgun (WGS) entry which is preliminary data.</text>
</comment>